<evidence type="ECO:0000256" key="6">
    <source>
        <dbReference type="ARBA" id="ARBA00023284"/>
    </source>
</evidence>
<evidence type="ECO:0000256" key="3">
    <source>
        <dbReference type="ARBA" id="ARBA00022448"/>
    </source>
</evidence>
<feature type="domain" description="Thioredoxin" evidence="11">
    <location>
        <begin position="1"/>
        <end position="106"/>
    </location>
</feature>
<dbReference type="InterPro" id="IPR017937">
    <property type="entry name" value="Thioredoxin_CS"/>
</dbReference>
<dbReference type="NCBIfam" id="TIGR01068">
    <property type="entry name" value="thioredoxin"/>
    <property type="match status" value="1"/>
</dbReference>
<dbReference type="InterPro" id="IPR036249">
    <property type="entry name" value="Thioredoxin-like_sf"/>
</dbReference>
<dbReference type="InterPro" id="IPR013766">
    <property type="entry name" value="Thioredoxin_domain"/>
</dbReference>
<dbReference type="PRINTS" id="PR00421">
    <property type="entry name" value="THIOREDOXIN"/>
</dbReference>
<evidence type="ECO:0000313" key="13">
    <source>
        <dbReference type="Proteomes" id="UP001203136"/>
    </source>
</evidence>
<feature type="active site" description="Nucleophile" evidence="9">
    <location>
        <position position="30"/>
    </location>
</feature>
<feature type="disulfide bond" description="Redox-active" evidence="10">
    <location>
        <begin position="30"/>
        <end position="33"/>
    </location>
</feature>
<evidence type="ECO:0000256" key="2">
    <source>
        <dbReference type="ARBA" id="ARBA00020570"/>
    </source>
</evidence>
<dbReference type="RefSeq" id="WP_003499383.1">
    <property type="nucleotide sequence ID" value="NZ_BAABZD010000007.1"/>
</dbReference>
<dbReference type="Proteomes" id="UP001203136">
    <property type="component" value="Unassembled WGS sequence"/>
</dbReference>
<evidence type="ECO:0000256" key="4">
    <source>
        <dbReference type="ARBA" id="ARBA00022982"/>
    </source>
</evidence>
<keyword evidence="3" id="KW-0813">Transport</keyword>
<evidence type="ECO:0000256" key="7">
    <source>
        <dbReference type="NCBIfam" id="TIGR01068"/>
    </source>
</evidence>
<evidence type="ECO:0000256" key="8">
    <source>
        <dbReference type="PIRNR" id="PIRNR000077"/>
    </source>
</evidence>
<dbReference type="EMBL" id="JAINVB010000001">
    <property type="protein sequence ID" value="MCK0086842.1"/>
    <property type="molecule type" value="Genomic_DNA"/>
</dbReference>
<evidence type="ECO:0000313" key="12">
    <source>
        <dbReference type="EMBL" id="MCK0086842.1"/>
    </source>
</evidence>
<dbReference type="InterPro" id="IPR005746">
    <property type="entry name" value="Thioredoxin"/>
</dbReference>
<dbReference type="PIRSF" id="PIRSF000077">
    <property type="entry name" value="Thioredoxin"/>
    <property type="match status" value="1"/>
</dbReference>
<name>A0AAW5F461_CLOSY</name>
<dbReference type="GO" id="GO:0015035">
    <property type="term" value="F:protein-disulfide reductase activity"/>
    <property type="evidence" value="ECO:0007669"/>
    <property type="project" value="UniProtKB-UniRule"/>
</dbReference>
<feature type="site" description="Contributes to redox potential value" evidence="9">
    <location>
        <position position="32"/>
    </location>
</feature>
<keyword evidence="5 10" id="KW-1015">Disulfide bond</keyword>
<protein>
    <recommendedName>
        <fullName evidence="2 7">Thioredoxin</fullName>
    </recommendedName>
</protein>
<comment type="similarity">
    <text evidence="1 8">Belongs to the thioredoxin family.</text>
</comment>
<dbReference type="GO" id="GO:0045454">
    <property type="term" value="P:cell redox homeostasis"/>
    <property type="evidence" value="ECO:0007669"/>
    <property type="project" value="TreeGrafter"/>
</dbReference>
<feature type="site" description="Deprotonates C-terminal active site Cys" evidence="9">
    <location>
        <position position="24"/>
    </location>
</feature>
<dbReference type="FunFam" id="3.40.30.10:FF:000001">
    <property type="entry name" value="Thioredoxin"/>
    <property type="match status" value="1"/>
</dbReference>
<dbReference type="PROSITE" id="PS51352">
    <property type="entry name" value="THIOREDOXIN_2"/>
    <property type="match status" value="1"/>
</dbReference>
<accession>A0AAW5F461</accession>
<dbReference type="Pfam" id="PF00085">
    <property type="entry name" value="Thioredoxin"/>
    <property type="match status" value="1"/>
</dbReference>
<dbReference type="AlphaFoldDB" id="A0AAW5F461"/>
<evidence type="ECO:0000259" key="11">
    <source>
        <dbReference type="PROSITE" id="PS51352"/>
    </source>
</evidence>
<sequence length="107" mass="12123">MAVQEIKNNFEETVLKAKGPVIVDFWAPWCGYCRRLSPAIERMSEEHGETVKMVKLDIDEEPELAEKYDIDTIPSLLLFRDGELVSSVVNPGSQDAVEDWLRENGAL</sequence>
<dbReference type="PANTHER" id="PTHR45663">
    <property type="entry name" value="GEO12009P1"/>
    <property type="match status" value="1"/>
</dbReference>
<evidence type="ECO:0000256" key="9">
    <source>
        <dbReference type="PIRSR" id="PIRSR000077-1"/>
    </source>
</evidence>
<organism evidence="12 13">
    <name type="scientific">Clostridium symbiosum</name>
    <name type="common">Bacteroides symbiosus</name>
    <dbReference type="NCBI Taxonomy" id="1512"/>
    <lineage>
        <taxon>Bacteria</taxon>
        <taxon>Bacillati</taxon>
        <taxon>Bacillota</taxon>
        <taxon>Clostridia</taxon>
        <taxon>Lachnospirales</taxon>
        <taxon>Lachnospiraceae</taxon>
        <taxon>Otoolea</taxon>
    </lineage>
</organism>
<comment type="caution">
    <text evidence="12">The sequence shown here is derived from an EMBL/GenBank/DDBJ whole genome shotgun (WGS) entry which is preliminary data.</text>
</comment>
<feature type="active site" description="Nucleophile" evidence="9">
    <location>
        <position position="33"/>
    </location>
</feature>
<dbReference type="GeneID" id="57969842"/>
<dbReference type="PANTHER" id="PTHR45663:SF11">
    <property type="entry name" value="GEO12009P1"/>
    <property type="match status" value="1"/>
</dbReference>
<dbReference type="GO" id="GO:0005829">
    <property type="term" value="C:cytosol"/>
    <property type="evidence" value="ECO:0007669"/>
    <property type="project" value="TreeGrafter"/>
</dbReference>
<gene>
    <name evidence="12" type="primary">trxA</name>
    <name evidence="12" type="ORF">K5I21_13360</name>
</gene>
<dbReference type="CDD" id="cd02947">
    <property type="entry name" value="TRX_family"/>
    <property type="match status" value="1"/>
</dbReference>
<evidence type="ECO:0000256" key="5">
    <source>
        <dbReference type="ARBA" id="ARBA00023157"/>
    </source>
</evidence>
<evidence type="ECO:0000256" key="1">
    <source>
        <dbReference type="ARBA" id="ARBA00008987"/>
    </source>
</evidence>
<dbReference type="PROSITE" id="PS00194">
    <property type="entry name" value="THIOREDOXIN_1"/>
    <property type="match status" value="1"/>
</dbReference>
<keyword evidence="4" id="KW-0249">Electron transport</keyword>
<dbReference type="SUPFAM" id="SSF52833">
    <property type="entry name" value="Thioredoxin-like"/>
    <property type="match status" value="1"/>
</dbReference>
<evidence type="ECO:0000256" key="10">
    <source>
        <dbReference type="PIRSR" id="PIRSR000077-4"/>
    </source>
</evidence>
<keyword evidence="6 10" id="KW-0676">Redox-active center</keyword>
<feature type="site" description="Contributes to redox potential value" evidence="9">
    <location>
        <position position="31"/>
    </location>
</feature>
<dbReference type="Gene3D" id="3.40.30.10">
    <property type="entry name" value="Glutaredoxin"/>
    <property type="match status" value="1"/>
</dbReference>
<proteinExistence type="inferred from homology"/>
<reference evidence="12" key="1">
    <citation type="journal article" date="2022" name="Cell Host Microbe">
        <title>Colonization of the live biotherapeutic product VE303 and modulation of the microbiota and metabolites in healthy volunteers.</title>
        <authorList>
            <person name="Dsouza M."/>
            <person name="Menon R."/>
            <person name="Crossette E."/>
            <person name="Bhattarai S.K."/>
            <person name="Schneider J."/>
            <person name="Kim Y.G."/>
            <person name="Reddy S."/>
            <person name="Caballero S."/>
            <person name="Felix C."/>
            <person name="Cornacchione L."/>
            <person name="Hendrickson J."/>
            <person name="Watson A.R."/>
            <person name="Minot S.S."/>
            <person name="Greenfield N."/>
            <person name="Schopf L."/>
            <person name="Szabady R."/>
            <person name="Patarroyo J."/>
            <person name="Smith W."/>
            <person name="Harrison P."/>
            <person name="Kuijper E.J."/>
            <person name="Kelly C.P."/>
            <person name="Olle B."/>
            <person name="Bobilev D."/>
            <person name="Silber J.L."/>
            <person name="Bucci V."/>
            <person name="Roberts B."/>
            <person name="Faith J."/>
            <person name="Norman J.M."/>
        </authorList>
    </citation>
    <scope>NUCLEOTIDE SEQUENCE</scope>
    <source>
        <strain evidence="12">VE303-04</strain>
    </source>
</reference>